<sequence length="784" mass="87388">MRTLPMYGQLFRPAQETGIVKEQSLAFEQQISIEHCPELAMNHGNFLYGPVGAEFSRLTEHLVFAFLGGYVSMDDLPCLGDLTNGIDGFYRTTSSSMSSYLESSKAKSLDPNDNLHQLSAISMGLDFIPRIMDDLCKSAKTIGCYQKIFGNISIVLDSLDAFSPPEHTSQSTDEIELLPENSINAHLYCNKSVVVILNLDHPTPSMPFQQCDFTGKVVLRTIDAGLPYCSLGSNSDPDTLFKKLAFKLQKINVNRTTEIQEDALINHHHESNSGNFESQFHRHHKNSYDVPVSNLCPTTASKNRPINYGTTFSIPNPATLIDYLYGDLEIPQFLDTESTSMQSEDSCCIIGNNGEGPTFSVPDPSKLMNFLYGNLVSPVFLSSESIEEEVPIDAVYDGNYSKVEMISRSADHAIEESHQCSAIRSSAVPETIAGLTTESLCDSNGFTNEMDFNRVRIHSSSQFEKENSEISDSKLPYHRDIFIVADPSNKYKSEAQTALATEPKVPLPKNPTHFVPTISSSLCKREDDEENMKMDSTSCTSTTDEPSLMNMNSASNSYENPEIYASSLCCDQKITPTSSVSDGCEAERISSDSSFFNSSDYDDLLEYYGLSNQDQYTDTGYSCASPTWSGKSERQIQKSQTCLASNLTKDDYANRTLTADSSLFHSNTDETSVMNKNWTDDIYERNSENSVSQYHLNQMRCAFETSSLDDNAGSIDYRMIFDPCVYDVSSINKFSSSIQLLDLISCPFDISNHDKLLEWYGINDQDQFVDGNWICDSPTWPGKM</sequence>
<keyword evidence="2" id="KW-1185">Reference proteome</keyword>
<evidence type="ECO:0000313" key="1">
    <source>
        <dbReference type="EMBL" id="EGT34606.1"/>
    </source>
</evidence>
<dbReference type="InParanoid" id="G0NNM3"/>
<dbReference type="Proteomes" id="UP000008068">
    <property type="component" value="Unassembled WGS sequence"/>
</dbReference>
<organism evidence="2">
    <name type="scientific">Caenorhabditis brenneri</name>
    <name type="common">Nematode worm</name>
    <dbReference type="NCBI Taxonomy" id="135651"/>
    <lineage>
        <taxon>Eukaryota</taxon>
        <taxon>Metazoa</taxon>
        <taxon>Ecdysozoa</taxon>
        <taxon>Nematoda</taxon>
        <taxon>Chromadorea</taxon>
        <taxon>Rhabditida</taxon>
        <taxon>Rhabditina</taxon>
        <taxon>Rhabditomorpha</taxon>
        <taxon>Rhabditoidea</taxon>
        <taxon>Rhabditidae</taxon>
        <taxon>Peloderinae</taxon>
        <taxon>Caenorhabditis</taxon>
    </lineage>
</organism>
<gene>
    <name evidence="1" type="ORF">CAEBREN_25992</name>
</gene>
<reference evidence="2" key="1">
    <citation type="submission" date="2011-07" db="EMBL/GenBank/DDBJ databases">
        <authorList>
            <consortium name="Caenorhabditis brenneri Sequencing and Analysis Consortium"/>
            <person name="Wilson R.K."/>
        </authorList>
    </citation>
    <scope>NUCLEOTIDE SEQUENCE [LARGE SCALE GENOMIC DNA]</scope>
    <source>
        <strain evidence="2">PB2801</strain>
    </source>
</reference>
<evidence type="ECO:0000313" key="2">
    <source>
        <dbReference type="Proteomes" id="UP000008068"/>
    </source>
</evidence>
<protein>
    <submittedName>
        <fullName evidence="1">Uncharacterized protein</fullName>
    </submittedName>
</protein>
<proteinExistence type="predicted"/>
<name>G0NNM3_CAEBE</name>
<dbReference type="EMBL" id="GL379915">
    <property type="protein sequence ID" value="EGT34606.1"/>
    <property type="molecule type" value="Genomic_DNA"/>
</dbReference>
<dbReference type="AlphaFoldDB" id="G0NNM3"/>
<dbReference type="HOGENOM" id="CLU_357618_0_0_1"/>
<accession>G0NNM3</accession>